<comment type="caution">
    <text evidence="3">The sequence shown here is derived from an EMBL/GenBank/DDBJ whole genome shotgun (WGS) entry which is preliminary data.</text>
</comment>
<feature type="transmembrane region" description="Helical" evidence="1">
    <location>
        <begin position="104"/>
        <end position="123"/>
    </location>
</feature>
<evidence type="ECO:0000259" key="2">
    <source>
        <dbReference type="Pfam" id="PF07670"/>
    </source>
</evidence>
<evidence type="ECO:0000313" key="4">
    <source>
        <dbReference type="Proteomes" id="UP001069090"/>
    </source>
</evidence>
<dbReference type="InterPro" id="IPR011642">
    <property type="entry name" value="Gate_dom"/>
</dbReference>
<feature type="transmembrane region" description="Helical" evidence="1">
    <location>
        <begin position="325"/>
        <end position="345"/>
    </location>
</feature>
<dbReference type="Pfam" id="PF07670">
    <property type="entry name" value="Gate"/>
    <property type="match status" value="1"/>
</dbReference>
<dbReference type="RefSeq" id="WP_258331552.1">
    <property type="nucleotide sequence ID" value="NZ_JAPTGG010000006.1"/>
</dbReference>
<proteinExistence type="predicted"/>
<feature type="transmembrane region" description="Helical" evidence="1">
    <location>
        <begin position="20"/>
        <end position="42"/>
    </location>
</feature>
<keyword evidence="1" id="KW-0812">Transmembrane</keyword>
<feature type="transmembrane region" description="Helical" evidence="1">
    <location>
        <begin position="135"/>
        <end position="159"/>
    </location>
</feature>
<evidence type="ECO:0000256" key="1">
    <source>
        <dbReference type="SAM" id="Phobius"/>
    </source>
</evidence>
<evidence type="ECO:0000313" key="3">
    <source>
        <dbReference type="EMBL" id="MCZ0865407.1"/>
    </source>
</evidence>
<keyword evidence="4" id="KW-1185">Reference proteome</keyword>
<protein>
    <submittedName>
        <fullName evidence="3">YjiH family protein</fullName>
    </submittedName>
</protein>
<dbReference type="EMBL" id="JAPTGG010000006">
    <property type="protein sequence ID" value="MCZ0865407.1"/>
    <property type="molecule type" value="Genomic_DNA"/>
</dbReference>
<feature type="transmembrane region" description="Helical" evidence="1">
    <location>
        <begin position="221"/>
        <end position="240"/>
    </location>
</feature>
<feature type="transmembrane region" description="Helical" evidence="1">
    <location>
        <begin position="402"/>
        <end position="423"/>
    </location>
</feature>
<name>A0A9J6RMK4_9GAMM</name>
<keyword evidence="1" id="KW-0472">Membrane</keyword>
<keyword evidence="1" id="KW-1133">Transmembrane helix</keyword>
<sequence>MNDQVVNSAQNSEHWTRANFLKFLIPSLLGVGLFLVPVEFNGKMTVLLGMMAELLKAAVGSSMAHLTTFVFVTSAVLSLFYSLASESWTRRTPALAEMFQTTPIWLILRVVGGVFSTMTLLQYGPEWVIGKSTGVTAFVDVAGIIFCLIGIGCLLLPLLTDYGFLEFAGTMLRKVFQKVFGLPGRSTIDALASWVGSSSIAVLVTIRQYETGFYSMREASVIATNFSVVSVPFVVLTAQVAGVSEYFFQLYGAMVLIGVICAIVTPKLPPLSRIPDEYYPPVGKQIKEAADDGRSLGSWAIEQALARASKAPSIVKMLKSGFHSLLDLFFTMMPAAMAIEFLALATYEYTTIFHFITTPLVPILELLQIPEAHAAAPGVVVGLLDQFVPAIIAGGIDNPITSFVLAGLSVTQLIFFAESAILIMRSKIPLSVPQLIAIFALRTTIALPILTVIAHIMF</sequence>
<organism evidence="3 4">
    <name type="scientific">Dasania phycosphaerae</name>
    <dbReference type="NCBI Taxonomy" id="2950436"/>
    <lineage>
        <taxon>Bacteria</taxon>
        <taxon>Pseudomonadati</taxon>
        <taxon>Pseudomonadota</taxon>
        <taxon>Gammaproteobacteria</taxon>
        <taxon>Cellvibrionales</taxon>
        <taxon>Spongiibacteraceae</taxon>
        <taxon>Dasania</taxon>
    </lineage>
</organism>
<feature type="transmembrane region" description="Helical" evidence="1">
    <location>
        <begin position="63"/>
        <end position="84"/>
    </location>
</feature>
<dbReference type="AlphaFoldDB" id="A0A9J6RMK4"/>
<reference evidence="3 4" key="1">
    <citation type="submission" date="2022-12" db="EMBL/GenBank/DDBJ databases">
        <title>Dasania phycosphaerae sp. nov., isolated from particulate material of the south coast of Korea.</title>
        <authorList>
            <person name="Jiang Y."/>
        </authorList>
    </citation>
    <scope>NUCLEOTIDE SEQUENCE [LARGE SCALE GENOMIC DNA]</scope>
    <source>
        <strain evidence="3 4">GY-19</strain>
    </source>
</reference>
<feature type="domain" description="Nucleoside transporter/FeoB GTPase Gate" evidence="2">
    <location>
        <begin position="145"/>
        <end position="242"/>
    </location>
</feature>
<gene>
    <name evidence="3" type="ORF">O0V09_09355</name>
</gene>
<accession>A0A9J6RMK4</accession>
<dbReference type="Proteomes" id="UP001069090">
    <property type="component" value="Unassembled WGS sequence"/>
</dbReference>
<feature type="transmembrane region" description="Helical" evidence="1">
    <location>
        <begin position="246"/>
        <end position="265"/>
    </location>
</feature>
<feature type="transmembrane region" description="Helical" evidence="1">
    <location>
        <begin position="435"/>
        <end position="457"/>
    </location>
</feature>